<organism evidence="2 4">
    <name type="scientific">Punica granatum</name>
    <name type="common">Pomegranate</name>
    <dbReference type="NCBI Taxonomy" id="22663"/>
    <lineage>
        <taxon>Eukaryota</taxon>
        <taxon>Viridiplantae</taxon>
        <taxon>Streptophyta</taxon>
        <taxon>Embryophyta</taxon>
        <taxon>Tracheophyta</taxon>
        <taxon>Spermatophyta</taxon>
        <taxon>Magnoliopsida</taxon>
        <taxon>eudicotyledons</taxon>
        <taxon>Gunneridae</taxon>
        <taxon>Pentapetalae</taxon>
        <taxon>rosids</taxon>
        <taxon>malvids</taxon>
        <taxon>Myrtales</taxon>
        <taxon>Lythraceae</taxon>
        <taxon>Punica</taxon>
    </lineage>
</organism>
<gene>
    <name evidence="2" type="ORF">CDL15_Pgr005988</name>
    <name evidence="3" type="ORF">CRG98_007551</name>
</gene>
<proteinExistence type="predicted"/>
<dbReference type="Proteomes" id="UP000197138">
    <property type="component" value="Unassembled WGS sequence"/>
</dbReference>
<dbReference type="EMBL" id="MTKT01005880">
    <property type="protein sequence ID" value="OWM63726.1"/>
    <property type="molecule type" value="Genomic_DNA"/>
</dbReference>
<name>A0A218VTL5_PUNGR</name>
<comment type="caution">
    <text evidence="2">The sequence shown here is derived from an EMBL/GenBank/DDBJ whole genome shotgun (WGS) entry which is preliminary data.</text>
</comment>
<evidence type="ECO:0000313" key="4">
    <source>
        <dbReference type="Proteomes" id="UP000197138"/>
    </source>
</evidence>
<evidence type="ECO:0000313" key="3">
    <source>
        <dbReference type="EMBL" id="PKI72056.1"/>
    </source>
</evidence>
<reference evidence="2" key="2">
    <citation type="submission" date="2017-06" db="EMBL/GenBank/DDBJ databases">
        <title>The pomegranate genome and the genomics of punicalagin biosynthesis.</title>
        <authorList>
            <person name="Xu C."/>
        </authorList>
    </citation>
    <scope>NUCLEOTIDE SEQUENCE [LARGE SCALE GENOMIC DNA]</scope>
    <source>
        <tissue evidence="2">Fresh leaf</tissue>
    </source>
</reference>
<dbReference type="EMBL" id="PGOL01000342">
    <property type="protein sequence ID" value="PKI72056.1"/>
    <property type="molecule type" value="Genomic_DNA"/>
</dbReference>
<sequence>MANSFLRRRCCFVYGSGLLLTALTVTATSLRALTAAAARAQAYGDDGLSPQQLHNIIDALIGSGDFGNWGKILSPTDPSMFPLCPMTSASHHSPPTAFCPTPPRPMIRTRTPRSLGSTPIITRWA</sequence>
<dbReference type="Proteomes" id="UP000233551">
    <property type="component" value="Unassembled WGS sequence"/>
</dbReference>
<evidence type="ECO:0000313" key="5">
    <source>
        <dbReference type="Proteomes" id="UP000233551"/>
    </source>
</evidence>
<evidence type="ECO:0000256" key="1">
    <source>
        <dbReference type="SAM" id="MobiDB-lite"/>
    </source>
</evidence>
<dbReference type="AlphaFoldDB" id="A0A218VTL5"/>
<accession>A0A218VTL5</accession>
<reference evidence="4" key="1">
    <citation type="journal article" date="2017" name="Plant J.">
        <title>The pomegranate (Punica granatum L.) genome and the genomics of punicalagin biosynthesis.</title>
        <authorList>
            <person name="Qin G."/>
            <person name="Xu C."/>
            <person name="Ming R."/>
            <person name="Tang H."/>
            <person name="Guyot R."/>
            <person name="Kramer E.M."/>
            <person name="Hu Y."/>
            <person name="Yi X."/>
            <person name="Qi Y."/>
            <person name="Xu X."/>
            <person name="Gao Z."/>
            <person name="Pan H."/>
            <person name="Jian J."/>
            <person name="Tian Y."/>
            <person name="Yue Z."/>
            <person name="Xu Y."/>
        </authorList>
    </citation>
    <scope>NUCLEOTIDE SEQUENCE [LARGE SCALE GENOMIC DNA]</scope>
    <source>
        <strain evidence="4">cv. Dabenzi</strain>
    </source>
</reference>
<protein>
    <submittedName>
        <fullName evidence="2">Uncharacterized protein</fullName>
    </submittedName>
</protein>
<feature type="region of interest" description="Disordered" evidence="1">
    <location>
        <begin position="94"/>
        <end position="113"/>
    </location>
</feature>
<evidence type="ECO:0000313" key="2">
    <source>
        <dbReference type="EMBL" id="OWM63726.1"/>
    </source>
</evidence>
<keyword evidence="5" id="KW-1185">Reference proteome</keyword>
<reference evidence="3 5" key="3">
    <citation type="submission" date="2017-11" db="EMBL/GenBank/DDBJ databases">
        <title>De-novo sequencing of pomegranate (Punica granatum L.) genome.</title>
        <authorList>
            <person name="Akparov Z."/>
            <person name="Amiraslanov A."/>
            <person name="Hajiyeva S."/>
            <person name="Abbasov M."/>
            <person name="Kaur K."/>
            <person name="Hamwieh A."/>
            <person name="Solovyev V."/>
            <person name="Salamov A."/>
            <person name="Braich B."/>
            <person name="Kosarev P."/>
            <person name="Mahmoud A."/>
            <person name="Hajiyev E."/>
            <person name="Babayeva S."/>
            <person name="Izzatullayeva V."/>
            <person name="Mammadov A."/>
            <person name="Mammadov A."/>
            <person name="Sharifova S."/>
            <person name="Ojaghi J."/>
            <person name="Eynullazada K."/>
            <person name="Bayramov B."/>
            <person name="Abdulazimova A."/>
            <person name="Shahmuradov I."/>
        </authorList>
    </citation>
    <scope>NUCLEOTIDE SEQUENCE [LARGE SCALE GENOMIC DNA]</scope>
    <source>
        <strain evidence="3">AG2017</strain>
        <strain evidence="5">cv. AG2017</strain>
        <tissue evidence="3">Leaf</tissue>
    </source>
</reference>